<dbReference type="InterPro" id="IPR004165">
    <property type="entry name" value="CoA_trans_fam_I"/>
</dbReference>
<keyword evidence="2" id="KW-0812">Transmembrane</keyword>
<keyword evidence="4" id="KW-1185">Reference proteome</keyword>
<keyword evidence="2" id="KW-0472">Membrane</keyword>
<dbReference type="SUPFAM" id="SSF100950">
    <property type="entry name" value="NagB/RpiA/CoA transferase-like"/>
    <property type="match status" value="1"/>
</dbReference>
<dbReference type="AlphaFoldDB" id="A0A147K8F8"/>
<evidence type="ECO:0000313" key="4">
    <source>
        <dbReference type="Proteomes" id="UP000074108"/>
    </source>
</evidence>
<evidence type="ECO:0000256" key="1">
    <source>
        <dbReference type="ARBA" id="ARBA00022679"/>
    </source>
</evidence>
<dbReference type="RefSeq" id="WP_059282871.1">
    <property type="nucleotide sequence ID" value="NZ_LDYG01000028.1"/>
</dbReference>
<evidence type="ECO:0000313" key="3">
    <source>
        <dbReference type="EMBL" id="KUP06482.1"/>
    </source>
</evidence>
<accession>A0A147K8F8</accession>
<comment type="caution">
    <text evidence="3">The sequence shown here is derived from an EMBL/GenBank/DDBJ whole genome shotgun (WGS) entry which is preliminary data.</text>
</comment>
<evidence type="ECO:0000256" key="2">
    <source>
        <dbReference type="SAM" id="Phobius"/>
    </source>
</evidence>
<dbReference type="GO" id="GO:0008410">
    <property type="term" value="F:CoA-transferase activity"/>
    <property type="evidence" value="ECO:0007669"/>
    <property type="project" value="InterPro"/>
</dbReference>
<dbReference type="Pfam" id="PF01144">
    <property type="entry name" value="CoA_trans"/>
    <property type="match status" value="1"/>
</dbReference>
<dbReference type="NCBIfam" id="TIGR02429">
    <property type="entry name" value="pcaI_scoA_fam"/>
    <property type="match status" value="1"/>
</dbReference>
<dbReference type="Gene3D" id="3.40.1080.10">
    <property type="entry name" value="Glutaconate Coenzyme A-transferase"/>
    <property type="match status" value="1"/>
</dbReference>
<dbReference type="InterPro" id="IPR012792">
    <property type="entry name" value="3-oxoacid_CoA-transf_A"/>
</dbReference>
<keyword evidence="2" id="KW-1133">Transmembrane helix</keyword>
<dbReference type="PANTHER" id="PTHR13707">
    <property type="entry name" value="KETOACID-COENZYME A TRANSFERASE"/>
    <property type="match status" value="1"/>
</dbReference>
<name>A0A147K8F8_9BACI</name>
<keyword evidence="1 3" id="KW-0808">Transferase</keyword>
<sequence>MNRWKKIVHEDRIMKLFFDGMILMYGGFGGIGTPPTLVSLVTKNNNKDLTLIGNDAGFPTIGIGPLIVQKRVKKIITSHIGSNPVAGKQKEEGIVEVDLVPQGILAEKIRAGGVGLGGFLSDIGVEDPLINKDKRILELNEKLYLLETSLVSDISIVYAKIADEFGNVIYEKSARNINPLVAMAGKITIVEAEQIVKAGELNPNDIHTSGVFVDYILQSKGVDWKWVWE</sequence>
<dbReference type="EMBL" id="LDYG01000028">
    <property type="protein sequence ID" value="KUP06482.1"/>
    <property type="molecule type" value="Genomic_DNA"/>
</dbReference>
<organism evidence="3 4">
    <name type="scientific">Bacillus coahuilensis p1.1.43</name>
    <dbReference type="NCBI Taxonomy" id="1150625"/>
    <lineage>
        <taxon>Bacteria</taxon>
        <taxon>Bacillati</taxon>
        <taxon>Bacillota</taxon>
        <taxon>Bacilli</taxon>
        <taxon>Bacillales</taxon>
        <taxon>Bacillaceae</taxon>
        <taxon>Bacillus</taxon>
    </lineage>
</organism>
<dbReference type="SMART" id="SM00882">
    <property type="entry name" value="CoA_trans"/>
    <property type="match status" value="1"/>
</dbReference>
<reference evidence="3 4" key="1">
    <citation type="journal article" date="2016" name="Front. Microbiol.">
        <title>Microevolution Analysis of Bacillus coahuilensis Unveils Differences in Phosphorus Acquisition Strategies and Their Regulation.</title>
        <authorList>
            <person name="Gomez-Lunar Z."/>
            <person name="Hernandez-Gonzalez I."/>
            <person name="Rodriguez-Torres M.D."/>
            <person name="Souza V."/>
            <person name="Olmedo-Alvarez G."/>
        </authorList>
    </citation>
    <scope>NUCLEOTIDE SEQUENCE [LARGE SCALE GENOMIC DNA]</scope>
    <source>
        <strain evidence="4">p1.1.43</strain>
    </source>
</reference>
<proteinExistence type="predicted"/>
<protein>
    <submittedName>
        <fullName evidence="3">CoA-transferase</fullName>
    </submittedName>
</protein>
<dbReference type="PANTHER" id="PTHR13707:SF60">
    <property type="entry name" value="ACETATE COA-TRANSFERASE SUBUNIT ALPHA"/>
    <property type="match status" value="1"/>
</dbReference>
<dbReference type="InterPro" id="IPR037171">
    <property type="entry name" value="NagB/RpiA_transferase-like"/>
</dbReference>
<dbReference type="Proteomes" id="UP000074108">
    <property type="component" value="Unassembled WGS sequence"/>
</dbReference>
<feature type="transmembrane region" description="Helical" evidence="2">
    <location>
        <begin position="21"/>
        <end position="41"/>
    </location>
</feature>
<dbReference type="PATRIC" id="fig|1150625.3.peg.1715"/>
<dbReference type="STRING" id="1150625.Q75_08105"/>
<gene>
    <name evidence="3" type="ORF">Q75_08105</name>
</gene>
<dbReference type="OrthoDB" id="9777193at2"/>